<comment type="similarity">
    <text evidence="1">Belongs to the ATP-dependent AMP-binding enzyme family.</text>
</comment>
<dbReference type="PANTHER" id="PTHR43201:SF5">
    <property type="entry name" value="MEDIUM-CHAIN ACYL-COA LIGASE ACSF2, MITOCHONDRIAL"/>
    <property type="match status" value="1"/>
</dbReference>
<dbReference type="Pfam" id="PF00501">
    <property type="entry name" value="AMP-binding"/>
    <property type="match status" value="1"/>
</dbReference>
<dbReference type="Proteomes" id="UP001164963">
    <property type="component" value="Chromosome"/>
</dbReference>
<feature type="domain" description="AMP-dependent synthetase/ligase" evidence="4">
    <location>
        <begin position="22"/>
        <end position="197"/>
    </location>
</feature>
<feature type="domain" description="AMP-binding enzyme C-terminal" evidence="5">
    <location>
        <begin position="248"/>
        <end position="322"/>
    </location>
</feature>
<dbReference type="GO" id="GO:0016874">
    <property type="term" value="F:ligase activity"/>
    <property type="evidence" value="ECO:0007669"/>
    <property type="project" value="UniProtKB-KW"/>
</dbReference>
<sequence>MAGSVEGLHRAATNGDGRGASPAEPGLCLLSSGTTGEPKPTHWPWRTLARGEWGRGSEHWAIGYAPHSFAAVSATCQALGRAARVEFVRPAELATARPDAAPLTVAAGTPSFWRLAAIANRDPAEFRRVNTATIGGEPVDASLLRLLGDIVTPTRIKQIFGTTELGTVLHVDDGRPGLPETLLGHRLPNGAAFDVRDGHLCISVGPGAPFVDTGDEARIDDGRVHVIGRAGIFVNVGGLKANPYRVTQVLQQHESVLAARAYGLRNALLGKVVAADVVLRPGSDPLLLIPELKRYTAGLLDAHERPRRIRSIESLTVAESGKVRL</sequence>
<evidence type="ECO:0000259" key="5">
    <source>
        <dbReference type="Pfam" id="PF13193"/>
    </source>
</evidence>
<name>A0ABY6PQA6_9ACTN</name>
<reference evidence="6" key="1">
    <citation type="journal article" date="2022" name="Front. Microbiol.">
        <title>Mirubactin C rescues the lethal effect of cell wall biosynthesis mutations in Bacillus subtilis.</title>
        <authorList>
            <person name="Kepplinger B."/>
            <person name="Wen X."/>
            <person name="Tyler A.R."/>
            <person name="Kim B.Y."/>
            <person name="Brown J."/>
            <person name="Banks P."/>
            <person name="Dashti Y."/>
            <person name="Mackenzie E.S."/>
            <person name="Wills C."/>
            <person name="Kawai Y."/>
            <person name="Waldron K.J."/>
            <person name="Allenby N.E.E."/>
            <person name="Wu L.J."/>
            <person name="Hall M.J."/>
            <person name="Errington J."/>
        </authorList>
    </citation>
    <scope>NUCLEOTIDE SEQUENCE</scope>
    <source>
        <strain evidence="6">MDA8-470</strain>
    </source>
</reference>
<accession>A0ABY6PQA6</accession>
<feature type="region of interest" description="Disordered" evidence="3">
    <location>
        <begin position="1"/>
        <end position="43"/>
    </location>
</feature>
<protein>
    <submittedName>
        <fullName evidence="6">Acyl--CoA ligase</fullName>
    </submittedName>
</protein>
<evidence type="ECO:0000259" key="4">
    <source>
        <dbReference type="Pfam" id="PF00501"/>
    </source>
</evidence>
<dbReference type="Gene3D" id="3.40.50.12780">
    <property type="entry name" value="N-terminal domain of ligase-like"/>
    <property type="match status" value="1"/>
</dbReference>
<keyword evidence="2 6" id="KW-0436">Ligase</keyword>
<dbReference type="InterPro" id="IPR000873">
    <property type="entry name" value="AMP-dep_synth/lig_dom"/>
</dbReference>
<evidence type="ECO:0000313" key="7">
    <source>
        <dbReference type="Proteomes" id="UP001164963"/>
    </source>
</evidence>
<evidence type="ECO:0000313" key="6">
    <source>
        <dbReference type="EMBL" id="UZK53926.1"/>
    </source>
</evidence>
<evidence type="ECO:0000256" key="3">
    <source>
        <dbReference type="SAM" id="MobiDB-lite"/>
    </source>
</evidence>
<organism evidence="6 7">
    <name type="scientific">Streptomyces drozdowiczii</name>
    <dbReference type="NCBI Taxonomy" id="202862"/>
    <lineage>
        <taxon>Bacteria</taxon>
        <taxon>Bacillati</taxon>
        <taxon>Actinomycetota</taxon>
        <taxon>Actinomycetes</taxon>
        <taxon>Kitasatosporales</taxon>
        <taxon>Streptomycetaceae</taxon>
        <taxon>Streptomyces</taxon>
    </lineage>
</organism>
<keyword evidence="7" id="KW-1185">Reference proteome</keyword>
<dbReference type="RefSeq" id="WP_265540157.1">
    <property type="nucleotide sequence ID" value="NZ_CP098740.1"/>
</dbReference>
<evidence type="ECO:0000256" key="1">
    <source>
        <dbReference type="ARBA" id="ARBA00006432"/>
    </source>
</evidence>
<gene>
    <name evidence="6" type="ORF">NEH16_06945</name>
</gene>
<dbReference type="InterPro" id="IPR025110">
    <property type="entry name" value="AMP-bd_C"/>
</dbReference>
<proteinExistence type="inferred from homology"/>
<dbReference type="InterPro" id="IPR045851">
    <property type="entry name" value="AMP-bd_C_sf"/>
</dbReference>
<dbReference type="Gene3D" id="3.30.300.30">
    <property type="match status" value="1"/>
</dbReference>
<dbReference type="Pfam" id="PF13193">
    <property type="entry name" value="AMP-binding_C"/>
    <property type="match status" value="1"/>
</dbReference>
<dbReference type="InterPro" id="IPR042099">
    <property type="entry name" value="ANL_N_sf"/>
</dbReference>
<dbReference type="EMBL" id="CP098740">
    <property type="protein sequence ID" value="UZK53926.1"/>
    <property type="molecule type" value="Genomic_DNA"/>
</dbReference>
<dbReference type="SUPFAM" id="SSF56801">
    <property type="entry name" value="Acetyl-CoA synthetase-like"/>
    <property type="match status" value="1"/>
</dbReference>
<dbReference type="PANTHER" id="PTHR43201">
    <property type="entry name" value="ACYL-COA SYNTHETASE"/>
    <property type="match status" value="1"/>
</dbReference>
<evidence type="ECO:0000256" key="2">
    <source>
        <dbReference type="ARBA" id="ARBA00022598"/>
    </source>
</evidence>